<evidence type="ECO:0008006" key="4">
    <source>
        <dbReference type="Google" id="ProtNLM"/>
    </source>
</evidence>
<proteinExistence type="predicted"/>
<feature type="non-terminal residue" evidence="2">
    <location>
        <position position="1"/>
    </location>
</feature>
<keyword evidence="1" id="KW-0472">Membrane</keyword>
<dbReference type="Proteomes" id="UP001328107">
    <property type="component" value="Unassembled WGS sequence"/>
</dbReference>
<evidence type="ECO:0000313" key="2">
    <source>
        <dbReference type="EMBL" id="GMR35602.1"/>
    </source>
</evidence>
<protein>
    <recommendedName>
        <fullName evidence="4">G protein-coupled receptor</fullName>
    </recommendedName>
</protein>
<evidence type="ECO:0000256" key="1">
    <source>
        <dbReference type="SAM" id="Phobius"/>
    </source>
</evidence>
<accession>A0AAN4Z6U7</accession>
<dbReference type="AlphaFoldDB" id="A0AAN4Z6U7"/>
<organism evidence="2 3">
    <name type="scientific">Pristionchus mayeri</name>
    <dbReference type="NCBI Taxonomy" id="1317129"/>
    <lineage>
        <taxon>Eukaryota</taxon>
        <taxon>Metazoa</taxon>
        <taxon>Ecdysozoa</taxon>
        <taxon>Nematoda</taxon>
        <taxon>Chromadorea</taxon>
        <taxon>Rhabditida</taxon>
        <taxon>Rhabditina</taxon>
        <taxon>Diplogasteromorpha</taxon>
        <taxon>Diplogasteroidea</taxon>
        <taxon>Neodiplogasteridae</taxon>
        <taxon>Pristionchus</taxon>
    </lineage>
</organism>
<dbReference type="EMBL" id="BTRK01000002">
    <property type="protein sequence ID" value="GMR35602.1"/>
    <property type="molecule type" value="Genomic_DNA"/>
</dbReference>
<keyword evidence="3" id="KW-1185">Reference proteome</keyword>
<gene>
    <name evidence="2" type="ORF">PMAYCL1PPCAC_05798</name>
</gene>
<name>A0AAN4Z6U7_9BILA</name>
<comment type="caution">
    <text evidence="2">The sequence shown here is derived from an EMBL/GenBank/DDBJ whole genome shotgun (WGS) entry which is preliminary data.</text>
</comment>
<reference evidence="3" key="1">
    <citation type="submission" date="2022-10" db="EMBL/GenBank/DDBJ databases">
        <title>Genome assembly of Pristionchus species.</title>
        <authorList>
            <person name="Yoshida K."/>
            <person name="Sommer R.J."/>
        </authorList>
    </citation>
    <scope>NUCLEOTIDE SEQUENCE [LARGE SCALE GENOMIC DNA]</scope>
    <source>
        <strain evidence="3">RS5460</strain>
    </source>
</reference>
<sequence length="69" mass="8045">NDARGKSYRKYLFYLRMCSTLGDVCISAYCPIMLFNSRLMYAESVFSNVIDMATGDHIFHRRNVLDKLI</sequence>
<feature type="transmembrane region" description="Helical" evidence="1">
    <location>
        <begin position="12"/>
        <end position="35"/>
    </location>
</feature>
<keyword evidence="1" id="KW-0812">Transmembrane</keyword>
<keyword evidence="1" id="KW-1133">Transmembrane helix</keyword>
<evidence type="ECO:0000313" key="3">
    <source>
        <dbReference type="Proteomes" id="UP001328107"/>
    </source>
</evidence>